<dbReference type="EMBL" id="FTNI01000007">
    <property type="protein sequence ID" value="SIR28539.1"/>
    <property type="molecule type" value="Genomic_DNA"/>
</dbReference>
<dbReference type="AlphaFoldDB" id="A0A1N6ZNY4"/>
<accession>A0A1N6ZNY4</accession>
<organism evidence="1 2">
    <name type="scientific">Microbispora rosea</name>
    <dbReference type="NCBI Taxonomy" id="58117"/>
    <lineage>
        <taxon>Bacteria</taxon>
        <taxon>Bacillati</taxon>
        <taxon>Actinomycetota</taxon>
        <taxon>Actinomycetes</taxon>
        <taxon>Streptosporangiales</taxon>
        <taxon>Streptosporangiaceae</taxon>
        <taxon>Microbispora</taxon>
    </lineage>
</organism>
<name>A0A1N6ZNY4_9ACTN</name>
<reference evidence="2" key="1">
    <citation type="submission" date="2017-01" db="EMBL/GenBank/DDBJ databases">
        <authorList>
            <person name="Varghese N."/>
            <person name="Submissions S."/>
        </authorList>
    </citation>
    <scope>NUCLEOTIDE SEQUENCE [LARGE SCALE GENOMIC DNA]</scope>
    <source>
        <strain evidence="2">ATCC 12950</strain>
    </source>
</reference>
<evidence type="ECO:0000313" key="2">
    <source>
        <dbReference type="Proteomes" id="UP000186096"/>
    </source>
</evidence>
<proteinExistence type="predicted"/>
<gene>
    <name evidence="1" type="ORF">SAMN05421833_107218</name>
</gene>
<sequence length="64" mass="6974">MPSTLENHPYGENGKICPGTAPWSCRVHMPGRTAGYRKCLAAATPTRTPARRFGLRTVNRAAYG</sequence>
<dbReference type="RefSeq" id="WP_204053638.1">
    <property type="nucleotide sequence ID" value="NZ_JBIAUA010000003.1"/>
</dbReference>
<dbReference type="Proteomes" id="UP000186096">
    <property type="component" value="Unassembled WGS sequence"/>
</dbReference>
<dbReference type="STRING" id="58117.SAMN05421833_107218"/>
<protein>
    <submittedName>
        <fullName evidence="1">Uncharacterized protein</fullName>
    </submittedName>
</protein>
<keyword evidence="2" id="KW-1185">Reference proteome</keyword>
<evidence type="ECO:0000313" key="1">
    <source>
        <dbReference type="EMBL" id="SIR28539.1"/>
    </source>
</evidence>